<evidence type="ECO:0000259" key="10">
    <source>
        <dbReference type="Pfam" id="PF02771"/>
    </source>
</evidence>
<reference evidence="11 12" key="1">
    <citation type="submission" date="2018-08" db="EMBL/GenBank/DDBJ databases">
        <title>Actinomadura jelena sp. nov., a novel Actinomycete isolated from soil in Chad.</title>
        <authorList>
            <person name="Shi L."/>
        </authorList>
    </citation>
    <scope>NUCLEOTIDE SEQUENCE [LARGE SCALE GENOMIC DNA]</scope>
    <source>
        <strain evidence="11 12">NEAU-G17</strain>
    </source>
</reference>
<dbReference type="GO" id="GO:0033539">
    <property type="term" value="P:fatty acid beta-oxidation using acyl-CoA dehydrogenase"/>
    <property type="evidence" value="ECO:0007669"/>
    <property type="project" value="TreeGrafter"/>
</dbReference>
<evidence type="ECO:0000256" key="3">
    <source>
        <dbReference type="ARBA" id="ARBA00022630"/>
    </source>
</evidence>
<evidence type="ECO:0000259" key="8">
    <source>
        <dbReference type="Pfam" id="PF00441"/>
    </source>
</evidence>
<dbReference type="InterPro" id="IPR006091">
    <property type="entry name" value="Acyl-CoA_Oxase/DH_mid-dom"/>
</dbReference>
<dbReference type="InterPro" id="IPR009100">
    <property type="entry name" value="AcylCoA_DH/oxidase_NM_dom_sf"/>
</dbReference>
<dbReference type="GO" id="GO:0050660">
    <property type="term" value="F:flavin adenine dinucleotide binding"/>
    <property type="evidence" value="ECO:0007669"/>
    <property type="project" value="InterPro"/>
</dbReference>
<dbReference type="InterPro" id="IPR037069">
    <property type="entry name" value="AcylCoA_DH/ox_N_sf"/>
</dbReference>
<feature type="compositionally biased region" description="Polar residues" evidence="7">
    <location>
        <begin position="1"/>
        <end position="13"/>
    </location>
</feature>
<proteinExistence type="inferred from homology"/>
<comment type="cofactor">
    <cofactor evidence="1 6">
        <name>FAD</name>
        <dbReference type="ChEBI" id="CHEBI:57692"/>
    </cofactor>
</comment>
<feature type="compositionally biased region" description="Low complexity" evidence="7">
    <location>
        <begin position="443"/>
        <end position="460"/>
    </location>
</feature>
<evidence type="ECO:0000256" key="2">
    <source>
        <dbReference type="ARBA" id="ARBA00009347"/>
    </source>
</evidence>
<feature type="region of interest" description="Disordered" evidence="7">
    <location>
        <begin position="441"/>
        <end position="468"/>
    </location>
</feature>
<evidence type="ECO:0000256" key="7">
    <source>
        <dbReference type="SAM" id="MobiDB-lite"/>
    </source>
</evidence>
<organism evidence="11 12">
    <name type="scientific">Actinomadura logoneensis</name>
    <dbReference type="NCBI Taxonomy" id="2293572"/>
    <lineage>
        <taxon>Bacteria</taxon>
        <taxon>Bacillati</taxon>
        <taxon>Actinomycetota</taxon>
        <taxon>Actinomycetes</taxon>
        <taxon>Streptosporangiales</taxon>
        <taxon>Thermomonosporaceae</taxon>
        <taxon>Actinomadura</taxon>
    </lineage>
</organism>
<keyword evidence="4 6" id="KW-0274">FAD</keyword>
<evidence type="ECO:0000256" key="1">
    <source>
        <dbReference type="ARBA" id="ARBA00001974"/>
    </source>
</evidence>
<feature type="domain" description="Acyl-CoA oxidase/dehydrogenase middle" evidence="9">
    <location>
        <begin position="190"/>
        <end position="272"/>
    </location>
</feature>
<evidence type="ECO:0000256" key="5">
    <source>
        <dbReference type="ARBA" id="ARBA00023002"/>
    </source>
</evidence>
<keyword evidence="3 6" id="KW-0285">Flavoprotein</keyword>
<dbReference type="RefSeq" id="WP_117361067.1">
    <property type="nucleotide sequence ID" value="NZ_QURH01000984.1"/>
</dbReference>
<dbReference type="InterPro" id="IPR013786">
    <property type="entry name" value="AcylCoA_DH/ox_N"/>
</dbReference>
<keyword evidence="5 6" id="KW-0560">Oxidoreductase</keyword>
<dbReference type="InterPro" id="IPR036250">
    <property type="entry name" value="AcylCo_DH-like_C"/>
</dbReference>
<dbReference type="GO" id="GO:0003995">
    <property type="term" value="F:acyl-CoA dehydrogenase activity"/>
    <property type="evidence" value="ECO:0007669"/>
    <property type="project" value="TreeGrafter"/>
</dbReference>
<dbReference type="Gene3D" id="2.40.110.10">
    <property type="entry name" value="Butyryl-CoA Dehydrogenase, subunit A, domain 2"/>
    <property type="match status" value="1"/>
</dbReference>
<dbReference type="EMBL" id="QURH01000984">
    <property type="protein sequence ID" value="RFU37312.1"/>
    <property type="molecule type" value="Genomic_DNA"/>
</dbReference>
<dbReference type="SUPFAM" id="SSF56645">
    <property type="entry name" value="Acyl-CoA dehydrogenase NM domain-like"/>
    <property type="match status" value="1"/>
</dbReference>
<keyword evidence="12" id="KW-1185">Reference proteome</keyword>
<feature type="region of interest" description="Disordered" evidence="7">
    <location>
        <begin position="184"/>
        <end position="205"/>
    </location>
</feature>
<evidence type="ECO:0000256" key="4">
    <source>
        <dbReference type="ARBA" id="ARBA00022827"/>
    </source>
</evidence>
<dbReference type="Gene3D" id="1.10.540.10">
    <property type="entry name" value="Acyl-CoA dehydrogenase/oxidase, N-terminal domain"/>
    <property type="match status" value="1"/>
</dbReference>
<dbReference type="Pfam" id="PF02771">
    <property type="entry name" value="Acyl-CoA_dh_N"/>
    <property type="match status" value="1"/>
</dbReference>
<dbReference type="Proteomes" id="UP000261811">
    <property type="component" value="Unassembled WGS sequence"/>
</dbReference>
<feature type="compositionally biased region" description="Low complexity" evidence="7">
    <location>
        <begin position="17"/>
        <end position="35"/>
    </location>
</feature>
<evidence type="ECO:0008006" key="13">
    <source>
        <dbReference type="Google" id="ProtNLM"/>
    </source>
</evidence>
<dbReference type="SUPFAM" id="SSF47203">
    <property type="entry name" value="Acyl-CoA dehydrogenase C-terminal domain-like"/>
    <property type="match status" value="1"/>
</dbReference>
<dbReference type="OrthoDB" id="9802447at2"/>
<dbReference type="Pfam" id="PF00441">
    <property type="entry name" value="Acyl-CoA_dh_1"/>
    <property type="match status" value="1"/>
</dbReference>
<feature type="compositionally biased region" description="Low complexity" evidence="7">
    <location>
        <begin position="44"/>
        <end position="56"/>
    </location>
</feature>
<dbReference type="PANTHER" id="PTHR48083:SF2">
    <property type="entry name" value="MEDIUM-CHAIN SPECIFIC ACYL-COA DEHYDROGENASE, MITOCHONDRIAL"/>
    <property type="match status" value="1"/>
</dbReference>
<dbReference type="AlphaFoldDB" id="A0A372JBH9"/>
<feature type="region of interest" description="Disordered" evidence="7">
    <location>
        <begin position="1"/>
        <end position="56"/>
    </location>
</feature>
<protein>
    <recommendedName>
        <fullName evidence="13">Acyl-CoA dehydrogenase</fullName>
    </recommendedName>
</protein>
<dbReference type="InterPro" id="IPR046373">
    <property type="entry name" value="Acyl-CoA_Oxase/DH_mid-dom_sf"/>
</dbReference>
<feature type="domain" description="Acyl-CoA dehydrogenase/oxidase N-terminal" evidence="10">
    <location>
        <begin position="72"/>
        <end position="182"/>
    </location>
</feature>
<dbReference type="PANTHER" id="PTHR48083">
    <property type="entry name" value="MEDIUM-CHAIN SPECIFIC ACYL-COA DEHYDROGENASE, MITOCHONDRIAL-RELATED"/>
    <property type="match status" value="1"/>
</dbReference>
<evidence type="ECO:0000256" key="6">
    <source>
        <dbReference type="RuleBase" id="RU362125"/>
    </source>
</evidence>
<evidence type="ECO:0000313" key="11">
    <source>
        <dbReference type="EMBL" id="RFU37312.1"/>
    </source>
</evidence>
<evidence type="ECO:0000259" key="9">
    <source>
        <dbReference type="Pfam" id="PF02770"/>
    </source>
</evidence>
<dbReference type="InterPro" id="IPR009075">
    <property type="entry name" value="AcylCo_DH/oxidase_C"/>
</dbReference>
<dbReference type="GO" id="GO:0005737">
    <property type="term" value="C:cytoplasm"/>
    <property type="evidence" value="ECO:0007669"/>
    <property type="project" value="TreeGrafter"/>
</dbReference>
<accession>A0A372JBH9</accession>
<dbReference type="Pfam" id="PF02770">
    <property type="entry name" value="Acyl-CoA_dh_M"/>
    <property type="match status" value="1"/>
</dbReference>
<gene>
    <name evidence="11" type="ORF">DZF91_33560</name>
</gene>
<comment type="similarity">
    <text evidence="2 6">Belongs to the acyl-CoA dehydrogenase family.</text>
</comment>
<dbReference type="InterPro" id="IPR050741">
    <property type="entry name" value="Acyl-CoA_dehydrogenase"/>
</dbReference>
<sequence>MTTSGAPATTGAVTSKDVPTVTDAAATTNPRTPSTPATPPIETPPTGTNPNGTAGDEGVAAAFAAAAGVPLTERHRELARAARAVFTPERLAEWRDGPDGPLTARAWRDMARHGLLGASLPAELGGRGLGLLGSLVLSEAMASLGDAGILLAAHVHNDVATRWLADAEPALRDRYLPGLLDGTSSACQADTDPSAEEPTTARRDGGDVVVRGAKRYVINGAGARLCFVSARLDGGTALVLVPKDTPGVRVAHVYDKLGTRSADSARIEFDDVRVPAGHVVSRGGVGQLLRWNRVMSRMRYLIAFDAHLVHRRLLEHIVRHVTRRTLGGRPLGDWPAAAHPLARARADQELMAAGLAALLGRVDGPAAPVPEVAELKWFCVERACDLARLCCDLEGGAGYMWDSPSLRGYAQLRGLRMAGGSQTTMLTLANHSFAGRAELAGLDDPSAAAGPPRAPVPADAPEGRRDHA</sequence>
<evidence type="ECO:0000313" key="12">
    <source>
        <dbReference type="Proteomes" id="UP000261811"/>
    </source>
</evidence>
<name>A0A372JBH9_9ACTN</name>
<comment type="caution">
    <text evidence="11">The sequence shown here is derived from an EMBL/GenBank/DDBJ whole genome shotgun (WGS) entry which is preliminary data.</text>
</comment>
<dbReference type="Gene3D" id="1.20.140.10">
    <property type="entry name" value="Butyryl-CoA Dehydrogenase, subunit A, domain 3"/>
    <property type="match status" value="1"/>
</dbReference>
<dbReference type="CDD" id="cd00567">
    <property type="entry name" value="ACAD"/>
    <property type="match status" value="1"/>
</dbReference>
<feature type="domain" description="Acyl-CoA dehydrogenase/oxidase C-terminal" evidence="8">
    <location>
        <begin position="295"/>
        <end position="427"/>
    </location>
</feature>